<dbReference type="Gene3D" id="1.10.630.10">
    <property type="entry name" value="Cytochrome P450"/>
    <property type="match status" value="1"/>
</dbReference>
<evidence type="ECO:0000256" key="1">
    <source>
        <dbReference type="ARBA" id="ARBA00001971"/>
    </source>
</evidence>
<keyword evidence="7 9" id="KW-0408">Iron</keyword>
<dbReference type="PRINTS" id="PR00463">
    <property type="entry name" value="EP450I"/>
</dbReference>
<organism evidence="11 12">
    <name type="scientific">Hypholoma sublateritium (strain FD-334 SS-4)</name>
    <dbReference type="NCBI Taxonomy" id="945553"/>
    <lineage>
        <taxon>Eukaryota</taxon>
        <taxon>Fungi</taxon>
        <taxon>Dikarya</taxon>
        <taxon>Basidiomycota</taxon>
        <taxon>Agaricomycotina</taxon>
        <taxon>Agaricomycetes</taxon>
        <taxon>Agaricomycetidae</taxon>
        <taxon>Agaricales</taxon>
        <taxon>Agaricineae</taxon>
        <taxon>Strophariaceae</taxon>
        <taxon>Hypholoma</taxon>
    </lineage>
</organism>
<accession>A0A0D2KJJ1</accession>
<dbReference type="AlphaFoldDB" id="A0A0D2KJJ1"/>
<keyword evidence="6" id="KW-0560">Oxidoreductase</keyword>
<evidence type="ECO:0000256" key="2">
    <source>
        <dbReference type="ARBA" id="ARBA00005179"/>
    </source>
</evidence>
<evidence type="ECO:0000313" key="11">
    <source>
        <dbReference type="EMBL" id="KJA14797.1"/>
    </source>
</evidence>
<dbReference type="InterPro" id="IPR002401">
    <property type="entry name" value="Cyt_P450_E_grp-I"/>
</dbReference>
<proteinExistence type="inferred from homology"/>
<evidence type="ECO:0000313" key="12">
    <source>
        <dbReference type="Proteomes" id="UP000054270"/>
    </source>
</evidence>
<dbReference type="GO" id="GO:0004497">
    <property type="term" value="F:monooxygenase activity"/>
    <property type="evidence" value="ECO:0007669"/>
    <property type="project" value="UniProtKB-KW"/>
</dbReference>
<dbReference type="OMA" id="WIPWVDW"/>
<gene>
    <name evidence="11" type="ORF">HYPSUDRAFT_173122</name>
</gene>
<keyword evidence="10" id="KW-0472">Membrane</keyword>
<comment type="similarity">
    <text evidence="3">Belongs to the cytochrome P450 family.</text>
</comment>
<keyword evidence="10" id="KW-1133">Transmembrane helix</keyword>
<dbReference type="InterPro" id="IPR036396">
    <property type="entry name" value="Cyt_P450_sf"/>
</dbReference>
<dbReference type="PANTHER" id="PTHR46300">
    <property type="entry name" value="P450, PUTATIVE (EUROFUNG)-RELATED-RELATED"/>
    <property type="match status" value="1"/>
</dbReference>
<evidence type="ECO:0000256" key="9">
    <source>
        <dbReference type="PIRSR" id="PIRSR602401-1"/>
    </source>
</evidence>
<feature type="transmembrane region" description="Helical" evidence="10">
    <location>
        <begin position="6"/>
        <end position="25"/>
    </location>
</feature>
<dbReference type="GO" id="GO:0016705">
    <property type="term" value="F:oxidoreductase activity, acting on paired donors, with incorporation or reduction of molecular oxygen"/>
    <property type="evidence" value="ECO:0007669"/>
    <property type="project" value="InterPro"/>
</dbReference>
<evidence type="ECO:0000256" key="6">
    <source>
        <dbReference type="ARBA" id="ARBA00023002"/>
    </source>
</evidence>
<evidence type="ECO:0000256" key="3">
    <source>
        <dbReference type="ARBA" id="ARBA00010617"/>
    </source>
</evidence>
<dbReference type="PANTHER" id="PTHR46300:SF7">
    <property type="entry name" value="P450, PUTATIVE (EUROFUNG)-RELATED"/>
    <property type="match status" value="1"/>
</dbReference>
<dbReference type="SUPFAM" id="SSF48264">
    <property type="entry name" value="Cytochrome P450"/>
    <property type="match status" value="1"/>
</dbReference>
<feature type="binding site" description="axial binding residue" evidence="9">
    <location>
        <position position="442"/>
    </location>
    <ligand>
        <name>heme</name>
        <dbReference type="ChEBI" id="CHEBI:30413"/>
    </ligand>
    <ligandPart>
        <name>Fe</name>
        <dbReference type="ChEBI" id="CHEBI:18248"/>
    </ligandPart>
</feature>
<dbReference type="Proteomes" id="UP000054270">
    <property type="component" value="Unassembled WGS sequence"/>
</dbReference>
<keyword evidence="10" id="KW-0812">Transmembrane</keyword>
<dbReference type="Pfam" id="PF00067">
    <property type="entry name" value="p450"/>
    <property type="match status" value="1"/>
</dbReference>
<comment type="cofactor">
    <cofactor evidence="1 9">
        <name>heme</name>
        <dbReference type="ChEBI" id="CHEBI:30413"/>
    </cofactor>
</comment>
<dbReference type="CDD" id="cd11065">
    <property type="entry name" value="CYP64-like"/>
    <property type="match status" value="1"/>
</dbReference>
<keyword evidence="4 9" id="KW-0349">Heme</keyword>
<keyword evidence="8" id="KW-0503">Monooxygenase</keyword>
<evidence type="ECO:0000256" key="4">
    <source>
        <dbReference type="ARBA" id="ARBA00022617"/>
    </source>
</evidence>
<evidence type="ECO:0000256" key="8">
    <source>
        <dbReference type="ARBA" id="ARBA00023033"/>
    </source>
</evidence>
<evidence type="ECO:0000256" key="10">
    <source>
        <dbReference type="SAM" id="Phobius"/>
    </source>
</evidence>
<reference evidence="12" key="1">
    <citation type="submission" date="2014-04" db="EMBL/GenBank/DDBJ databases">
        <title>Evolutionary Origins and Diversification of the Mycorrhizal Mutualists.</title>
        <authorList>
            <consortium name="DOE Joint Genome Institute"/>
            <consortium name="Mycorrhizal Genomics Consortium"/>
            <person name="Kohler A."/>
            <person name="Kuo A."/>
            <person name="Nagy L.G."/>
            <person name="Floudas D."/>
            <person name="Copeland A."/>
            <person name="Barry K.W."/>
            <person name="Cichocki N."/>
            <person name="Veneault-Fourrey C."/>
            <person name="LaButti K."/>
            <person name="Lindquist E.A."/>
            <person name="Lipzen A."/>
            <person name="Lundell T."/>
            <person name="Morin E."/>
            <person name="Murat C."/>
            <person name="Riley R."/>
            <person name="Ohm R."/>
            <person name="Sun H."/>
            <person name="Tunlid A."/>
            <person name="Henrissat B."/>
            <person name="Grigoriev I.V."/>
            <person name="Hibbett D.S."/>
            <person name="Martin F."/>
        </authorList>
    </citation>
    <scope>NUCLEOTIDE SEQUENCE [LARGE SCALE GENOMIC DNA]</scope>
    <source>
        <strain evidence="12">FD-334 SS-4</strain>
    </source>
</reference>
<comment type="pathway">
    <text evidence="2">Secondary metabolite biosynthesis.</text>
</comment>
<dbReference type="InterPro" id="IPR050364">
    <property type="entry name" value="Cytochrome_P450_fung"/>
</dbReference>
<dbReference type="GO" id="GO:0020037">
    <property type="term" value="F:heme binding"/>
    <property type="evidence" value="ECO:0007669"/>
    <property type="project" value="InterPro"/>
</dbReference>
<keyword evidence="12" id="KW-1185">Reference proteome</keyword>
<evidence type="ECO:0000256" key="5">
    <source>
        <dbReference type="ARBA" id="ARBA00022723"/>
    </source>
</evidence>
<evidence type="ECO:0000256" key="7">
    <source>
        <dbReference type="ARBA" id="ARBA00023004"/>
    </source>
</evidence>
<protein>
    <recommendedName>
        <fullName evidence="13">Cytochrome P450</fullName>
    </recommendedName>
</protein>
<dbReference type="PRINTS" id="PR00385">
    <property type="entry name" value="P450"/>
</dbReference>
<dbReference type="GO" id="GO:0005506">
    <property type="term" value="F:iron ion binding"/>
    <property type="evidence" value="ECO:0007669"/>
    <property type="project" value="InterPro"/>
</dbReference>
<dbReference type="STRING" id="945553.A0A0D2KJJ1"/>
<keyword evidence="5 9" id="KW-0479">Metal-binding</keyword>
<name>A0A0D2KJJ1_HYPSF</name>
<dbReference type="OrthoDB" id="2789670at2759"/>
<dbReference type="InterPro" id="IPR001128">
    <property type="entry name" value="Cyt_P450"/>
</dbReference>
<evidence type="ECO:0008006" key="13">
    <source>
        <dbReference type="Google" id="ProtNLM"/>
    </source>
</evidence>
<dbReference type="EMBL" id="KN817665">
    <property type="protein sequence ID" value="KJA14797.1"/>
    <property type="molecule type" value="Genomic_DNA"/>
</dbReference>
<sequence length="511" mass="57771">MYTPTLPTLTKIVVVLGLMIAYALFRATKSVRKRHFPPGPKPLPFFGNMFDIPIYNAARTYVDWESKYNSKILFASAFGEHLLVLNKREDAVELLEGRSHKYSDRTSLPVVEMMGWSGNVGMMRYGNFWRLHKKICNQNFRQEASPQYNPIIAEKVRSLLGNLLTHPDEFESHSKLLSVSVPLATMYGYDVEAVDDPCVKAADQSNLLASRLLLPGVSFVNAFPVLRHIPPWFPGAFTAKAAKRAKELTQEVIRVPMDNLKQRMADGPVPPSLVSTFLEKKSVSKTSEEEETVIRNVAYTVYGGASDTTNASTLTFLYLIATHPEIQRKAQEELDRVLGPSHLPTFEDRTLLPYIDAIYREVLRWRPPLPTCVPHVTTEDDYYKGYYIPKGTTVLANIWAMSHDDEFYDNPSAFMPERHIDESGRLKSNERILAYGFGRRMCVGKHVASSIMWLIIASTLTAFKIEGSKDRDGNKIPVDSDYTVVGLIDHKSPFKISITPRSDKIKDMLAD</sequence>